<dbReference type="InterPro" id="IPR010897">
    <property type="entry name" value="Spore_II_P"/>
</dbReference>
<evidence type="ECO:0000313" key="4">
    <source>
        <dbReference type="Proteomes" id="UP000247416"/>
    </source>
</evidence>
<protein>
    <submittedName>
        <fullName evidence="3">Stage II sporulation protein P</fullName>
    </submittedName>
</protein>
<dbReference type="Proteomes" id="UP000247416">
    <property type="component" value="Unassembled WGS sequence"/>
</dbReference>
<proteinExistence type="predicted"/>
<dbReference type="OrthoDB" id="1633470at2"/>
<reference evidence="3 4" key="1">
    <citation type="submission" date="2018-06" db="EMBL/GenBank/DDBJ databases">
        <title>Genomic Encyclopedia of Archaeal and Bacterial Type Strains, Phase II (KMG-II): from individual species to whole genera.</title>
        <authorList>
            <person name="Goeker M."/>
        </authorList>
    </citation>
    <scope>NUCLEOTIDE SEQUENCE [LARGE SCALE GENOMIC DNA]</scope>
    <source>
        <strain evidence="3 4">KACC 16626</strain>
    </source>
</reference>
<gene>
    <name evidence="3" type="ORF">BJ095_1055</name>
</gene>
<name>A0A318TYP5_9BACL</name>
<accession>A0A318TYP5</accession>
<evidence type="ECO:0000256" key="1">
    <source>
        <dbReference type="SAM" id="MobiDB-lite"/>
    </source>
</evidence>
<sequence length="349" mass="39787">MSPRLKQNKKASPKKRTLLVLLLNFALILFFLWFLSFLWFMFFNEPNKNENSETFDKTTLPAKRNVGDGSSNSKKPNDTFGENTEIEKENNLGPPERDEYQPSMKSLFEKRELKFENIEAIFENMKSPKRPEMHSTFGKDVVFVYHTHSRESFLPYLKNTFRPEEAYHSVVNITLVGKMLARALESNGVGTKVDTSDIVQLLETNNLDYVSSYDLSGEIVSAAQSENKDLAYFIDVHRDSLRKENTSIEINGLKYARLLFVVGTGHPDYEKNLAFANELQTMLDTLYPGLSKGILQKSSSQGNGVYNQDLSPNSIILEIGGVDNTVEELNRSTEAFAEVLSEFYWHGEE</sequence>
<comment type="caution">
    <text evidence="3">The sequence shown here is derived from an EMBL/GenBank/DDBJ whole genome shotgun (WGS) entry which is preliminary data.</text>
</comment>
<keyword evidence="2" id="KW-0812">Transmembrane</keyword>
<dbReference type="NCBIfam" id="TIGR02867">
    <property type="entry name" value="spore_II_P"/>
    <property type="match status" value="1"/>
</dbReference>
<feature type="compositionally biased region" description="Basic and acidic residues" evidence="1">
    <location>
        <begin position="85"/>
        <end position="100"/>
    </location>
</feature>
<evidence type="ECO:0000256" key="2">
    <source>
        <dbReference type="SAM" id="Phobius"/>
    </source>
</evidence>
<feature type="transmembrane region" description="Helical" evidence="2">
    <location>
        <begin position="21"/>
        <end position="42"/>
    </location>
</feature>
<dbReference type="SUPFAM" id="SSF53187">
    <property type="entry name" value="Zn-dependent exopeptidases"/>
    <property type="match status" value="1"/>
</dbReference>
<dbReference type="AlphaFoldDB" id="A0A318TYP5"/>
<keyword evidence="4" id="KW-1185">Reference proteome</keyword>
<dbReference type="Pfam" id="PF07454">
    <property type="entry name" value="SpoIIP"/>
    <property type="match status" value="1"/>
</dbReference>
<dbReference type="EMBL" id="QJTJ01000005">
    <property type="protein sequence ID" value="PYF07215.1"/>
    <property type="molecule type" value="Genomic_DNA"/>
</dbReference>
<feature type="region of interest" description="Disordered" evidence="1">
    <location>
        <begin position="51"/>
        <end position="101"/>
    </location>
</feature>
<organism evidence="3 4">
    <name type="scientific">Ureibacillus chungkukjangi</name>
    <dbReference type="NCBI Taxonomy" id="1202712"/>
    <lineage>
        <taxon>Bacteria</taxon>
        <taxon>Bacillati</taxon>
        <taxon>Bacillota</taxon>
        <taxon>Bacilli</taxon>
        <taxon>Bacillales</taxon>
        <taxon>Caryophanaceae</taxon>
        <taxon>Ureibacillus</taxon>
    </lineage>
</organism>
<dbReference type="RefSeq" id="WP_107933155.1">
    <property type="nucleotide sequence ID" value="NZ_CP085009.1"/>
</dbReference>
<evidence type="ECO:0000313" key="3">
    <source>
        <dbReference type="EMBL" id="PYF07215.1"/>
    </source>
</evidence>
<keyword evidence="2" id="KW-0472">Membrane</keyword>
<keyword evidence="2" id="KW-1133">Transmembrane helix</keyword>